<dbReference type="AlphaFoldDB" id="A0A8T0TLR3"/>
<name>A0A8T0TLR3_PANVG</name>
<organism evidence="1 2">
    <name type="scientific">Panicum virgatum</name>
    <name type="common">Blackwell switchgrass</name>
    <dbReference type="NCBI Taxonomy" id="38727"/>
    <lineage>
        <taxon>Eukaryota</taxon>
        <taxon>Viridiplantae</taxon>
        <taxon>Streptophyta</taxon>
        <taxon>Embryophyta</taxon>
        <taxon>Tracheophyta</taxon>
        <taxon>Spermatophyta</taxon>
        <taxon>Magnoliopsida</taxon>
        <taxon>Liliopsida</taxon>
        <taxon>Poales</taxon>
        <taxon>Poaceae</taxon>
        <taxon>PACMAD clade</taxon>
        <taxon>Panicoideae</taxon>
        <taxon>Panicodae</taxon>
        <taxon>Paniceae</taxon>
        <taxon>Panicinae</taxon>
        <taxon>Panicum</taxon>
        <taxon>Panicum sect. Hiantes</taxon>
    </lineage>
</organism>
<keyword evidence="2" id="KW-1185">Reference proteome</keyword>
<gene>
    <name evidence="1" type="ORF">PVAP13_4KG127210</name>
</gene>
<dbReference type="EMBL" id="CM029043">
    <property type="protein sequence ID" value="KAG2611127.1"/>
    <property type="molecule type" value="Genomic_DNA"/>
</dbReference>
<sequence>MWTWYSSFAFRNLRLHHIQNNKKCQKRKRARKKRKNPRIISGESYVRNSLLGGDAKIMSRSFIAFSTLGGWRYKIGSLKGDTNLLLLVVTLLVSCNVTKSHPNSAGG</sequence>
<reference evidence="1" key="1">
    <citation type="submission" date="2020-05" db="EMBL/GenBank/DDBJ databases">
        <title>WGS assembly of Panicum virgatum.</title>
        <authorList>
            <person name="Lovell J.T."/>
            <person name="Jenkins J."/>
            <person name="Shu S."/>
            <person name="Juenger T.E."/>
            <person name="Schmutz J."/>
        </authorList>
    </citation>
    <scope>NUCLEOTIDE SEQUENCE</scope>
    <source>
        <strain evidence="1">AP13</strain>
    </source>
</reference>
<protein>
    <submittedName>
        <fullName evidence="1">Uncharacterized protein</fullName>
    </submittedName>
</protein>
<accession>A0A8T0TLR3</accession>
<comment type="caution">
    <text evidence="1">The sequence shown here is derived from an EMBL/GenBank/DDBJ whole genome shotgun (WGS) entry which is preliminary data.</text>
</comment>
<evidence type="ECO:0000313" key="1">
    <source>
        <dbReference type="EMBL" id="KAG2611127.1"/>
    </source>
</evidence>
<proteinExistence type="predicted"/>
<dbReference type="Proteomes" id="UP000823388">
    <property type="component" value="Chromosome 4K"/>
</dbReference>
<evidence type="ECO:0000313" key="2">
    <source>
        <dbReference type="Proteomes" id="UP000823388"/>
    </source>
</evidence>